<evidence type="ECO:0000313" key="9">
    <source>
        <dbReference type="EMBL" id="ODM04714.1"/>
    </source>
</evidence>
<evidence type="ECO:0000313" key="11">
    <source>
        <dbReference type="EMBL" id="ODR46479.1"/>
    </source>
</evidence>
<evidence type="ECO:0000313" key="13">
    <source>
        <dbReference type="Proteomes" id="UP000094067"/>
    </source>
</evidence>
<evidence type="ECO:0000256" key="2">
    <source>
        <dbReference type="ARBA" id="ARBA00006228"/>
    </source>
</evidence>
<comment type="caution">
    <text evidence="10">The sequence shown here is derived from an EMBL/GenBank/DDBJ whole genome shotgun (WGS) entry which is preliminary data.</text>
</comment>
<evidence type="ECO:0000256" key="5">
    <source>
        <dbReference type="ARBA" id="ARBA00022692"/>
    </source>
</evidence>
<dbReference type="EMBL" id="MEHA01000024">
    <property type="protein sequence ID" value="ODR46479.1"/>
    <property type="molecule type" value="Genomic_DNA"/>
</dbReference>
<keyword evidence="3" id="KW-0813">Transport</keyword>
<keyword evidence="4" id="KW-1003">Cell membrane</keyword>
<evidence type="ECO:0000256" key="6">
    <source>
        <dbReference type="ARBA" id="ARBA00022989"/>
    </source>
</evidence>
<dbReference type="GeneID" id="93300466"/>
<dbReference type="OrthoDB" id="9800498at2"/>
<keyword evidence="15" id="KW-1185">Reference proteome</keyword>
<dbReference type="InterPro" id="IPR002758">
    <property type="entry name" value="Cation_antiport_E"/>
</dbReference>
<proteinExistence type="inferred from homology"/>
<keyword evidence="7 8" id="KW-0472">Membrane</keyword>
<comment type="subcellular location">
    <subcellularLocation>
        <location evidence="1">Cell membrane</location>
        <topology evidence="1">Multi-pass membrane protein</topology>
    </subcellularLocation>
</comment>
<keyword evidence="5 8" id="KW-0812">Transmembrane</keyword>
<dbReference type="Proteomes" id="UP000094271">
    <property type="component" value="Unassembled WGS sequence"/>
</dbReference>
<name>A0A1E3A8K8_9FIRM</name>
<dbReference type="Proteomes" id="UP000094067">
    <property type="component" value="Unassembled WGS sequence"/>
</dbReference>
<evidence type="ECO:0000313" key="10">
    <source>
        <dbReference type="EMBL" id="ODM04949.1"/>
    </source>
</evidence>
<dbReference type="AlphaFoldDB" id="A0A1E3A8K8"/>
<evidence type="ECO:0000256" key="4">
    <source>
        <dbReference type="ARBA" id="ARBA00022475"/>
    </source>
</evidence>
<dbReference type="PANTHER" id="PTHR34584:SF1">
    <property type="entry name" value="NA(+)_H(+) ANTIPORTER SUBUNIT E1"/>
    <property type="match status" value="1"/>
</dbReference>
<evidence type="ECO:0000313" key="16">
    <source>
        <dbReference type="Proteomes" id="UP000095003"/>
    </source>
</evidence>
<dbReference type="PIRSF" id="PIRSF019239">
    <property type="entry name" value="MrpE"/>
    <property type="match status" value="1"/>
</dbReference>
<accession>A0A1E3A8K8</accession>
<dbReference type="Pfam" id="PF01899">
    <property type="entry name" value="MNHE"/>
    <property type="match status" value="1"/>
</dbReference>
<evidence type="ECO:0000313" key="14">
    <source>
        <dbReference type="Proteomes" id="UP000094271"/>
    </source>
</evidence>
<dbReference type="Proteomes" id="UP000094869">
    <property type="component" value="Unassembled WGS sequence"/>
</dbReference>
<dbReference type="GO" id="GO:0005886">
    <property type="term" value="C:plasma membrane"/>
    <property type="evidence" value="ECO:0007669"/>
    <property type="project" value="UniProtKB-SubCell"/>
</dbReference>
<dbReference type="GO" id="GO:0008324">
    <property type="term" value="F:monoatomic cation transmembrane transporter activity"/>
    <property type="evidence" value="ECO:0007669"/>
    <property type="project" value="InterPro"/>
</dbReference>
<feature type="transmembrane region" description="Helical" evidence="8">
    <location>
        <begin position="52"/>
        <end position="68"/>
    </location>
</feature>
<comment type="similarity">
    <text evidence="2">Belongs to the CPA3 antiporters (TC 2.A.63) subunit E family.</text>
</comment>
<dbReference type="RefSeq" id="WP_009256321.1">
    <property type="nucleotide sequence ID" value="NZ_BAABXS010000002.1"/>
</dbReference>
<evidence type="ECO:0000256" key="7">
    <source>
        <dbReference type="ARBA" id="ARBA00023136"/>
    </source>
</evidence>
<dbReference type="EMBL" id="MEHD01000049">
    <property type="protein sequence ID" value="ODR46548.1"/>
    <property type="molecule type" value="Genomic_DNA"/>
</dbReference>
<reference evidence="12 15" key="2">
    <citation type="submission" date="2016-08" db="EMBL/GenBank/DDBJ databases">
        <title>Characterization of Isolates of Eisenbergiella tayi Derived from Blood Cultures, Using Whole Genome Sequencing.</title>
        <authorList>
            <person name="Bernier A.-M."/>
            <person name="Burdz T."/>
            <person name="Wiebe D."/>
            <person name="Bernard K."/>
        </authorList>
    </citation>
    <scope>NUCLEOTIDE SEQUENCE [LARGE SCALE GENOMIC DNA]</scope>
    <source>
        <strain evidence="12 15">NML120146</strain>
    </source>
</reference>
<dbReference type="Proteomes" id="UP000095003">
    <property type="component" value="Unassembled WGS sequence"/>
</dbReference>
<evidence type="ECO:0000256" key="8">
    <source>
        <dbReference type="SAM" id="Phobius"/>
    </source>
</evidence>
<reference evidence="13 16" key="1">
    <citation type="submission" date="2016-07" db="EMBL/GenBank/DDBJ databases">
        <title>Characterization of isolates of Eisenbergiella tayi derived from blood cultures, using whole genome sequencing.</title>
        <authorList>
            <person name="Burdz T."/>
            <person name="Wiebe D."/>
            <person name="Huynh C."/>
            <person name="Bernard K."/>
        </authorList>
    </citation>
    <scope>NUCLEOTIDE SEQUENCE [LARGE SCALE GENOMIC DNA]</scope>
    <source>
        <strain evidence="10 13">NML 110608</strain>
        <strain evidence="9 16">NML 120489</strain>
    </source>
</reference>
<sequence length="156" mass="17653">MYILFFLLWVIFNGKVTLEIVLFGIVIAGAVYAFCCKFLDYSPRKDWLIMRKFGYIIAYLGVLIWEIVKANAATLKLVASPHIRVQPVIVRFKTDLKTKTARVLLANSITLTPGTITVALQDNEYTVHCLDRRFSEGLSDSVFVRLLHKIEGQVAG</sequence>
<dbReference type="GO" id="GO:0015297">
    <property type="term" value="F:antiporter activity"/>
    <property type="evidence" value="ECO:0007669"/>
    <property type="project" value="UniProtKB-KW"/>
</dbReference>
<organism evidence="10 13">
    <name type="scientific">Eisenbergiella tayi</name>
    <dbReference type="NCBI Taxonomy" id="1432052"/>
    <lineage>
        <taxon>Bacteria</taxon>
        <taxon>Bacillati</taxon>
        <taxon>Bacillota</taxon>
        <taxon>Clostridia</taxon>
        <taxon>Lachnospirales</taxon>
        <taxon>Lachnospiraceae</taxon>
        <taxon>Eisenbergiella</taxon>
    </lineage>
</organism>
<dbReference type="EMBL" id="MCGI01000007">
    <property type="protein sequence ID" value="ODM04714.1"/>
    <property type="molecule type" value="Genomic_DNA"/>
</dbReference>
<protein>
    <submittedName>
        <fullName evidence="10">Na(+)/H(+) antiporter subunit E1</fullName>
    </submittedName>
    <submittedName>
        <fullName evidence="11">Sodium:proton antiporter</fullName>
    </submittedName>
</protein>
<keyword evidence="6 8" id="KW-1133">Transmembrane helix</keyword>
<dbReference type="PATRIC" id="fig|1432052.3.peg.6385"/>
<keyword evidence="3" id="KW-0050">Antiport</keyword>
<gene>
    <name evidence="10" type="primary">mnhE1</name>
    <name evidence="9" type="ORF">BEH84_05777</name>
    <name evidence="11" type="ORF">BEI59_25435</name>
    <name evidence="10" type="ORF">BEI61_00831</name>
    <name evidence="12" type="ORF">BEI63_27535</name>
</gene>
<evidence type="ECO:0000256" key="1">
    <source>
        <dbReference type="ARBA" id="ARBA00004651"/>
    </source>
</evidence>
<dbReference type="PANTHER" id="PTHR34584">
    <property type="entry name" value="NA(+)/H(+) ANTIPORTER SUBUNIT E1"/>
    <property type="match status" value="1"/>
</dbReference>
<evidence type="ECO:0000313" key="15">
    <source>
        <dbReference type="Proteomes" id="UP000094869"/>
    </source>
</evidence>
<dbReference type="EMBL" id="MCGH01000002">
    <property type="protein sequence ID" value="ODM04949.1"/>
    <property type="molecule type" value="Genomic_DNA"/>
</dbReference>
<evidence type="ECO:0000313" key="12">
    <source>
        <dbReference type="EMBL" id="ODR46548.1"/>
    </source>
</evidence>
<evidence type="ECO:0000256" key="3">
    <source>
        <dbReference type="ARBA" id="ARBA00022449"/>
    </source>
</evidence>
<reference evidence="11 14" key="3">
    <citation type="submission" date="2016-08" db="EMBL/GenBank/DDBJ databases">
        <authorList>
            <person name="Seilhamer J.J."/>
        </authorList>
    </citation>
    <scope>NUCLEOTIDE SEQUENCE [LARGE SCALE GENOMIC DNA]</scope>
    <source>
        <strain evidence="11 14">NML150140-1</strain>
    </source>
</reference>